<reference evidence="4" key="1">
    <citation type="journal article" date="2019" name="Int. J. Syst. Evol. Microbiol.">
        <title>The Global Catalogue of Microorganisms (GCM) 10K type strain sequencing project: providing services to taxonomists for standard genome sequencing and annotation.</title>
        <authorList>
            <consortium name="The Broad Institute Genomics Platform"/>
            <consortium name="The Broad Institute Genome Sequencing Center for Infectious Disease"/>
            <person name="Wu L."/>
            <person name="Ma J."/>
        </authorList>
    </citation>
    <scope>NUCLEOTIDE SEQUENCE [LARGE SCALE GENOMIC DNA]</scope>
    <source>
        <strain evidence="4">JCM 17440</strain>
    </source>
</reference>
<dbReference type="RefSeq" id="WP_344905129.1">
    <property type="nucleotide sequence ID" value="NZ_BAABAS010000026.1"/>
</dbReference>
<dbReference type="Pfam" id="PF00571">
    <property type="entry name" value="CBS"/>
    <property type="match status" value="1"/>
</dbReference>
<organism evidence="3 4">
    <name type="scientific">Actinomadura meridiana</name>
    <dbReference type="NCBI Taxonomy" id="559626"/>
    <lineage>
        <taxon>Bacteria</taxon>
        <taxon>Bacillati</taxon>
        <taxon>Actinomycetota</taxon>
        <taxon>Actinomycetes</taxon>
        <taxon>Streptosporangiales</taxon>
        <taxon>Thermomonosporaceae</taxon>
        <taxon>Actinomadura</taxon>
    </lineage>
</organism>
<protein>
    <recommendedName>
        <fullName evidence="2">CBS domain-containing protein</fullName>
    </recommendedName>
</protein>
<dbReference type="EMBL" id="BAABAS010000026">
    <property type="protein sequence ID" value="GAA4240565.1"/>
    <property type="molecule type" value="Genomic_DNA"/>
</dbReference>
<keyword evidence="4" id="KW-1185">Reference proteome</keyword>
<dbReference type="InterPro" id="IPR000644">
    <property type="entry name" value="CBS_dom"/>
</dbReference>
<evidence type="ECO:0000256" key="1">
    <source>
        <dbReference type="PROSITE-ProRule" id="PRU00703"/>
    </source>
</evidence>
<gene>
    <name evidence="3" type="ORF">GCM10022254_65720</name>
</gene>
<dbReference type="SUPFAM" id="SSF54631">
    <property type="entry name" value="CBS-domain pair"/>
    <property type="match status" value="1"/>
</dbReference>
<name>A0ABP8CKW4_9ACTN</name>
<evidence type="ECO:0000259" key="2">
    <source>
        <dbReference type="PROSITE" id="PS51371"/>
    </source>
</evidence>
<evidence type="ECO:0000313" key="3">
    <source>
        <dbReference type="EMBL" id="GAA4240565.1"/>
    </source>
</evidence>
<dbReference type="InterPro" id="IPR046342">
    <property type="entry name" value="CBS_dom_sf"/>
</dbReference>
<dbReference type="PROSITE" id="PS51371">
    <property type="entry name" value="CBS"/>
    <property type="match status" value="1"/>
</dbReference>
<dbReference type="Gene3D" id="3.10.580.10">
    <property type="entry name" value="CBS-domain"/>
    <property type="match status" value="1"/>
</dbReference>
<proteinExistence type="predicted"/>
<sequence>MSGAASEFLKEAAERCQATPPVEIGVRELLGHWGHAVRSDAVVADVTADLAAHGLTTVPPLADAGRTVEIVPIPVDTEPESPSAEPEVDDEAPVRVSLRVRELPSATGGVTSVALDDTLAQAETTMLSDDFSQLAVLQDGRLRGAVTWDSIRLARARGSGDLRSAVDPLPEVLKCDDDLLRHAPRIYTAGFAFVEDENRTLVGIVTLADLAQQFVGLANPFVLLSEIEQRLRRLVRRICDLAEMRAKARYPNKTDGADDLMFGDYKKIFEDETLFLRCGWADIDHDVFVEKLDRVRVIRNDVMHFSPEGVRDEHTRTLNAFIKFIKGLDGGS</sequence>
<keyword evidence="1" id="KW-0129">CBS domain</keyword>
<accession>A0ABP8CKW4</accession>
<evidence type="ECO:0000313" key="4">
    <source>
        <dbReference type="Proteomes" id="UP001501710"/>
    </source>
</evidence>
<comment type="caution">
    <text evidence="3">The sequence shown here is derived from an EMBL/GenBank/DDBJ whole genome shotgun (WGS) entry which is preliminary data.</text>
</comment>
<dbReference type="Proteomes" id="UP001501710">
    <property type="component" value="Unassembled WGS sequence"/>
</dbReference>
<feature type="domain" description="CBS" evidence="2">
    <location>
        <begin position="106"/>
        <end position="162"/>
    </location>
</feature>